<organism evidence="1 2">
    <name type="scientific">Racocetra persica</name>
    <dbReference type="NCBI Taxonomy" id="160502"/>
    <lineage>
        <taxon>Eukaryota</taxon>
        <taxon>Fungi</taxon>
        <taxon>Fungi incertae sedis</taxon>
        <taxon>Mucoromycota</taxon>
        <taxon>Glomeromycotina</taxon>
        <taxon>Glomeromycetes</taxon>
        <taxon>Diversisporales</taxon>
        <taxon>Gigasporaceae</taxon>
        <taxon>Racocetra</taxon>
    </lineage>
</organism>
<reference evidence="1" key="1">
    <citation type="submission" date="2021-06" db="EMBL/GenBank/DDBJ databases">
        <authorList>
            <person name="Kallberg Y."/>
            <person name="Tangrot J."/>
            <person name="Rosling A."/>
        </authorList>
    </citation>
    <scope>NUCLEOTIDE SEQUENCE</scope>
    <source>
        <strain evidence="1">MA461A</strain>
    </source>
</reference>
<feature type="non-terminal residue" evidence="1">
    <location>
        <position position="1"/>
    </location>
</feature>
<name>A0ACA9S5L0_9GLOM</name>
<accession>A0ACA9S5L0</accession>
<protein>
    <submittedName>
        <fullName evidence="1">12220_t:CDS:1</fullName>
    </submittedName>
</protein>
<gene>
    <name evidence="1" type="ORF">RPERSI_LOCUS26658</name>
</gene>
<sequence>DGLVCGSINNDPIMTNTTSLPCQGNCDKTKKTVSTTTPELSELQTYFQQQGINSLSASELDTNTGSPDKNNY</sequence>
<evidence type="ECO:0000313" key="1">
    <source>
        <dbReference type="EMBL" id="CAG8826122.1"/>
    </source>
</evidence>
<dbReference type="EMBL" id="CAJVQC010091680">
    <property type="protein sequence ID" value="CAG8826122.1"/>
    <property type="molecule type" value="Genomic_DNA"/>
</dbReference>
<proteinExistence type="predicted"/>
<dbReference type="Proteomes" id="UP000789920">
    <property type="component" value="Unassembled WGS sequence"/>
</dbReference>
<comment type="caution">
    <text evidence="1">The sequence shown here is derived from an EMBL/GenBank/DDBJ whole genome shotgun (WGS) entry which is preliminary data.</text>
</comment>
<keyword evidence="2" id="KW-1185">Reference proteome</keyword>
<evidence type="ECO:0000313" key="2">
    <source>
        <dbReference type="Proteomes" id="UP000789920"/>
    </source>
</evidence>